<sequence>MSNALKGVLLVGGATLFWSLSGVFIRYVPEIDPWTLNAWRGLSTALSLLVWMVLLHGREVTGHFRRAAPLALVATACFFGIGSSLYIAAMQLASVAAVSCVAATSPLFAAVLARLWLKERTGLKVFIAIIAALAGVAIVALGEAGASLTGLSGALIAVIVALCFAGQSVTLRRYHDVAMEPALIIGGFGIFLVVLLVIGLQPIDGRSLAVIGLMGVFQLALPLVLFMRGARYVPAVQMVLISLADAILNPLWVFLVHGEVPAGSVYLGGAIILGAIAVATWPRRPVALA</sequence>
<dbReference type="InterPro" id="IPR000620">
    <property type="entry name" value="EamA_dom"/>
</dbReference>
<keyword evidence="1" id="KW-0472">Membrane</keyword>
<dbReference type="RefSeq" id="WP_133614541.1">
    <property type="nucleotide sequence ID" value="NZ_SNYW01000011.1"/>
</dbReference>
<evidence type="ECO:0000313" key="4">
    <source>
        <dbReference type="Proteomes" id="UP000295783"/>
    </source>
</evidence>
<evidence type="ECO:0000259" key="2">
    <source>
        <dbReference type="Pfam" id="PF00892"/>
    </source>
</evidence>
<comment type="caution">
    <text evidence="3">The sequence shown here is derived from an EMBL/GenBank/DDBJ whole genome shotgun (WGS) entry which is preliminary data.</text>
</comment>
<dbReference type="EMBL" id="SNYW01000011">
    <property type="protein sequence ID" value="TDQ80556.1"/>
    <property type="molecule type" value="Genomic_DNA"/>
</dbReference>
<feature type="transmembrane region" description="Helical" evidence="1">
    <location>
        <begin position="34"/>
        <end position="55"/>
    </location>
</feature>
<dbReference type="InterPro" id="IPR037185">
    <property type="entry name" value="EmrE-like"/>
</dbReference>
<feature type="transmembrane region" description="Helical" evidence="1">
    <location>
        <begin position="263"/>
        <end position="281"/>
    </location>
</feature>
<keyword evidence="1" id="KW-0812">Transmembrane</keyword>
<feature type="transmembrane region" description="Helical" evidence="1">
    <location>
        <begin position="148"/>
        <end position="170"/>
    </location>
</feature>
<dbReference type="AlphaFoldDB" id="A0A4R6WJU8"/>
<dbReference type="GO" id="GO:0016020">
    <property type="term" value="C:membrane"/>
    <property type="evidence" value="ECO:0007669"/>
    <property type="project" value="InterPro"/>
</dbReference>
<name>A0A4R6WJU8_9PROT</name>
<feature type="transmembrane region" description="Helical" evidence="1">
    <location>
        <begin position="123"/>
        <end position="142"/>
    </location>
</feature>
<dbReference type="PANTHER" id="PTHR22911">
    <property type="entry name" value="ACYL-MALONYL CONDENSING ENZYME-RELATED"/>
    <property type="match status" value="1"/>
</dbReference>
<evidence type="ECO:0000256" key="1">
    <source>
        <dbReference type="SAM" id="Phobius"/>
    </source>
</evidence>
<protein>
    <submittedName>
        <fullName evidence="3">EamA domain-containing membrane protein RarD</fullName>
    </submittedName>
</protein>
<dbReference type="OrthoDB" id="8690132at2"/>
<dbReference type="Pfam" id="PF00892">
    <property type="entry name" value="EamA"/>
    <property type="match status" value="1"/>
</dbReference>
<feature type="domain" description="EamA" evidence="2">
    <location>
        <begin position="6"/>
        <end position="140"/>
    </location>
</feature>
<feature type="transmembrane region" description="Helical" evidence="1">
    <location>
        <begin position="67"/>
        <end position="89"/>
    </location>
</feature>
<dbReference type="SUPFAM" id="SSF103481">
    <property type="entry name" value="Multidrug resistance efflux transporter EmrE"/>
    <property type="match status" value="2"/>
</dbReference>
<reference evidence="3 4" key="1">
    <citation type="submission" date="2019-03" db="EMBL/GenBank/DDBJ databases">
        <title>Genomic Encyclopedia of Type Strains, Phase III (KMG-III): the genomes of soil and plant-associated and newly described type strains.</title>
        <authorList>
            <person name="Whitman W."/>
        </authorList>
    </citation>
    <scope>NUCLEOTIDE SEQUENCE [LARGE SCALE GENOMIC DNA]</scope>
    <source>
        <strain evidence="3 4">CGMCC 1.7660</strain>
    </source>
</reference>
<keyword evidence="4" id="KW-1185">Reference proteome</keyword>
<feature type="transmembrane region" description="Helical" evidence="1">
    <location>
        <begin position="182"/>
        <end position="201"/>
    </location>
</feature>
<feature type="transmembrane region" description="Helical" evidence="1">
    <location>
        <begin position="7"/>
        <end position="28"/>
    </location>
</feature>
<proteinExistence type="predicted"/>
<keyword evidence="1" id="KW-1133">Transmembrane helix</keyword>
<feature type="transmembrane region" description="Helical" evidence="1">
    <location>
        <begin position="95"/>
        <end position="116"/>
    </location>
</feature>
<feature type="transmembrane region" description="Helical" evidence="1">
    <location>
        <begin position="238"/>
        <end position="257"/>
    </location>
</feature>
<accession>A0A4R6WJU8</accession>
<feature type="transmembrane region" description="Helical" evidence="1">
    <location>
        <begin position="207"/>
        <end position="226"/>
    </location>
</feature>
<organism evidence="3 4">
    <name type="scientific">Dongia mobilis</name>
    <dbReference type="NCBI Taxonomy" id="578943"/>
    <lineage>
        <taxon>Bacteria</taxon>
        <taxon>Pseudomonadati</taxon>
        <taxon>Pseudomonadota</taxon>
        <taxon>Alphaproteobacteria</taxon>
        <taxon>Rhodospirillales</taxon>
        <taxon>Dongiaceae</taxon>
        <taxon>Dongia</taxon>
    </lineage>
</organism>
<dbReference type="PANTHER" id="PTHR22911:SF135">
    <property type="entry name" value="BLR4310 PROTEIN"/>
    <property type="match status" value="1"/>
</dbReference>
<gene>
    <name evidence="3" type="ORF">A8950_3089</name>
</gene>
<evidence type="ECO:0000313" key="3">
    <source>
        <dbReference type="EMBL" id="TDQ80556.1"/>
    </source>
</evidence>
<dbReference type="Proteomes" id="UP000295783">
    <property type="component" value="Unassembled WGS sequence"/>
</dbReference>